<evidence type="ECO:0000313" key="9">
    <source>
        <dbReference type="EMBL" id="VEL35201.1"/>
    </source>
</evidence>
<dbReference type="SUPFAM" id="SSF46689">
    <property type="entry name" value="Homeodomain-like"/>
    <property type="match status" value="1"/>
</dbReference>
<dbReference type="GO" id="GO:0007420">
    <property type="term" value="P:brain development"/>
    <property type="evidence" value="ECO:0007669"/>
    <property type="project" value="TreeGrafter"/>
</dbReference>
<dbReference type="Gene3D" id="1.10.10.60">
    <property type="entry name" value="Homeodomain-like"/>
    <property type="match status" value="1"/>
</dbReference>
<reference evidence="9" key="1">
    <citation type="submission" date="2018-11" db="EMBL/GenBank/DDBJ databases">
        <authorList>
            <consortium name="Pathogen Informatics"/>
        </authorList>
    </citation>
    <scope>NUCLEOTIDE SEQUENCE</scope>
</reference>
<keyword evidence="10" id="KW-1185">Reference proteome</keyword>
<feature type="compositionally biased region" description="Basic residues" evidence="7">
    <location>
        <begin position="13"/>
        <end position="23"/>
    </location>
</feature>
<evidence type="ECO:0000256" key="1">
    <source>
        <dbReference type="ARBA" id="ARBA00004123"/>
    </source>
</evidence>
<dbReference type="InterPro" id="IPR001356">
    <property type="entry name" value="HD"/>
</dbReference>
<evidence type="ECO:0000256" key="7">
    <source>
        <dbReference type="SAM" id="MobiDB-lite"/>
    </source>
</evidence>
<dbReference type="OrthoDB" id="6159439at2759"/>
<feature type="region of interest" description="Disordered" evidence="7">
    <location>
        <begin position="1"/>
        <end position="23"/>
    </location>
</feature>
<protein>
    <recommendedName>
        <fullName evidence="8">Homeobox domain-containing protein</fullName>
    </recommendedName>
</protein>
<gene>
    <name evidence="9" type="ORF">PXEA_LOCUS28641</name>
</gene>
<dbReference type="InterPro" id="IPR009057">
    <property type="entry name" value="Homeodomain-like_sf"/>
</dbReference>
<evidence type="ECO:0000256" key="3">
    <source>
        <dbReference type="ARBA" id="ARBA00023155"/>
    </source>
</evidence>
<evidence type="ECO:0000256" key="4">
    <source>
        <dbReference type="ARBA" id="ARBA00023242"/>
    </source>
</evidence>
<dbReference type="PANTHER" id="PTHR24339:SF28">
    <property type="entry name" value="E5-RELATED"/>
    <property type="match status" value="1"/>
</dbReference>
<sequence length="74" mass="8765">MHGNGLPDLIQSRRQKHHGSKQLYRPYRKVKRTRTAFAPDQLLSLEMAFEKNHYLVGRERKELANNLFLTETQT</sequence>
<dbReference type="EMBL" id="CAAALY010249282">
    <property type="protein sequence ID" value="VEL35201.1"/>
    <property type="molecule type" value="Genomic_DNA"/>
</dbReference>
<comment type="caution">
    <text evidence="9">The sequence shown here is derived from an EMBL/GenBank/DDBJ whole genome shotgun (WGS) entry which is preliminary data.</text>
</comment>
<dbReference type="GO" id="GO:0000978">
    <property type="term" value="F:RNA polymerase II cis-regulatory region sequence-specific DNA binding"/>
    <property type="evidence" value="ECO:0007669"/>
    <property type="project" value="TreeGrafter"/>
</dbReference>
<dbReference type="Proteomes" id="UP000784294">
    <property type="component" value="Unassembled WGS sequence"/>
</dbReference>
<keyword evidence="3 5" id="KW-0371">Homeobox</keyword>
<evidence type="ECO:0000256" key="6">
    <source>
        <dbReference type="RuleBase" id="RU000682"/>
    </source>
</evidence>
<name>A0A3S5B3A6_9PLAT</name>
<dbReference type="AlphaFoldDB" id="A0A3S5B3A6"/>
<dbReference type="PROSITE" id="PS50071">
    <property type="entry name" value="HOMEOBOX_2"/>
    <property type="match status" value="1"/>
</dbReference>
<dbReference type="Pfam" id="PF00046">
    <property type="entry name" value="Homeodomain"/>
    <property type="match status" value="1"/>
</dbReference>
<keyword evidence="4 5" id="KW-0539">Nucleus</keyword>
<organism evidence="9 10">
    <name type="scientific">Protopolystoma xenopodis</name>
    <dbReference type="NCBI Taxonomy" id="117903"/>
    <lineage>
        <taxon>Eukaryota</taxon>
        <taxon>Metazoa</taxon>
        <taxon>Spiralia</taxon>
        <taxon>Lophotrochozoa</taxon>
        <taxon>Platyhelminthes</taxon>
        <taxon>Monogenea</taxon>
        <taxon>Polyopisthocotylea</taxon>
        <taxon>Polystomatidea</taxon>
        <taxon>Polystomatidae</taxon>
        <taxon>Protopolystoma</taxon>
    </lineage>
</organism>
<comment type="subcellular location">
    <subcellularLocation>
        <location evidence="1 5 6">Nucleus</location>
    </subcellularLocation>
</comment>
<dbReference type="InterPro" id="IPR050877">
    <property type="entry name" value="EMX-VAX-Noto_Homeobox_TFs"/>
</dbReference>
<evidence type="ECO:0000313" key="10">
    <source>
        <dbReference type="Proteomes" id="UP000784294"/>
    </source>
</evidence>
<feature type="domain" description="Homeobox" evidence="8">
    <location>
        <begin position="28"/>
        <end position="74"/>
    </location>
</feature>
<dbReference type="GO" id="GO:0030182">
    <property type="term" value="P:neuron differentiation"/>
    <property type="evidence" value="ECO:0007669"/>
    <property type="project" value="TreeGrafter"/>
</dbReference>
<evidence type="ECO:0000256" key="2">
    <source>
        <dbReference type="ARBA" id="ARBA00023125"/>
    </source>
</evidence>
<evidence type="ECO:0000259" key="8">
    <source>
        <dbReference type="PROSITE" id="PS50071"/>
    </source>
</evidence>
<accession>A0A3S5B3A6</accession>
<keyword evidence="2 5" id="KW-0238">DNA-binding</keyword>
<dbReference type="GO" id="GO:0005634">
    <property type="term" value="C:nucleus"/>
    <property type="evidence" value="ECO:0007669"/>
    <property type="project" value="UniProtKB-SubCell"/>
</dbReference>
<proteinExistence type="predicted"/>
<dbReference type="CDD" id="cd00086">
    <property type="entry name" value="homeodomain"/>
    <property type="match status" value="1"/>
</dbReference>
<evidence type="ECO:0000256" key="5">
    <source>
        <dbReference type="PROSITE-ProRule" id="PRU00108"/>
    </source>
</evidence>
<dbReference type="PANTHER" id="PTHR24339">
    <property type="entry name" value="HOMEOBOX PROTEIN EMX-RELATED"/>
    <property type="match status" value="1"/>
</dbReference>
<dbReference type="GO" id="GO:0000981">
    <property type="term" value="F:DNA-binding transcription factor activity, RNA polymerase II-specific"/>
    <property type="evidence" value="ECO:0007669"/>
    <property type="project" value="TreeGrafter"/>
</dbReference>